<proteinExistence type="predicted"/>
<protein>
    <submittedName>
        <fullName evidence="1">Host attachment protein</fullName>
    </submittedName>
</protein>
<sequence>MPDPLTGRLAIRAISGREGQSSILPNQGSNPYPRLTASCFLKARNPPMLCASSPGCKHLQRSTHRPKSSRRHQRRLCLPKLAHQATAYRWCRGC</sequence>
<keyword evidence="2" id="KW-1185">Reference proteome</keyword>
<dbReference type="Proteomes" id="UP000326703">
    <property type="component" value="Segment"/>
</dbReference>
<reference evidence="1 2" key="2">
    <citation type="submission" date="2019-10" db="EMBL/GenBank/DDBJ databases">
        <title>K. pneumoniae NDM1+ phage KL.</title>
        <authorList>
            <person name="Battacharjee A.S."/>
            <person name="Islam M.I."/>
        </authorList>
    </citation>
    <scope>NUCLEOTIDE SEQUENCE [LARGE SCALE GENOMIC DNA]</scope>
</reference>
<reference evidence="1 2" key="1">
    <citation type="submission" date="2019-08" db="EMBL/GenBank/DDBJ databases">
        <authorList>
            <person name="Gilcrease E.B."/>
        </authorList>
    </citation>
    <scope>NUCLEOTIDE SEQUENCE [LARGE SCALE GENOMIC DNA]</scope>
</reference>
<accession>A0A5P8FS72</accession>
<gene>
    <name evidence="1" type="ORF">KL_28</name>
</gene>
<dbReference type="EMBL" id="MN379832">
    <property type="protein sequence ID" value="QFQ33382.1"/>
    <property type="molecule type" value="Genomic_DNA"/>
</dbReference>
<name>A0A5P8FS72_9CAUD</name>
<evidence type="ECO:0000313" key="2">
    <source>
        <dbReference type="Proteomes" id="UP000326703"/>
    </source>
</evidence>
<organism evidence="1 2">
    <name type="scientific">Klebsiella phage KL</name>
    <dbReference type="NCBI Taxonomy" id="2608376"/>
    <lineage>
        <taxon>Viruses</taxon>
        <taxon>Duplodnaviria</taxon>
        <taxon>Heunggongvirae</taxon>
        <taxon>Uroviricota</taxon>
        <taxon>Caudoviricetes</taxon>
        <taxon>Drexlerviridae</taxon>
        <taxon>Webervirus</taxon>
        <taxon>Webervirus KL</taxon>
    </lineage>
</organism>
<evidence type="ECO:0000313" key="1">
    <source>
        <dbReference type="EMBL" id="QFQ33382.1"/>
    </source>
</evidence>